<proteinExistence type="predicted"/>
<dbReference type="RefSeq" id="WP_344344863.1">
    <property type="nucleotide sequence ID" value="NZ_BAAAQT010000008.1"/>
</dbReference>
<comment type="caution">
    <text evidence="1">The sequence shown here is derived from an EMBL/GenBank/DDBJ whole genome shotgun (WGS) entry which is preliminary data.</text>
</comment>
<reference evidence="2" key="1">
    <citation type="journal article" date="2019" name="Int. J. Syst. Evol. Microbiol.">
        <title>The Global Catalogue of Microorganisms (GCM) 10K type strain sequencing project: providing services to taxonomists for standard genome sequencing and annotation.</title>
        <authorList>
            <consortium name="The Broad Institute Genomics Platform"/>
            <consortium name="The Broad Institute Genome Sequencing Center for Infectious Disease"/>
            <person name="Wu L."/>
            <person name="Ma J."/>
        </authorList>
    </citation>
    <scope>NUCLEOTIDE SEQUENCE [LARGE SCALE GENOMIC DNA]</scope>
    <source>
        <strain evidence="2">JCM 16026</strain>
    </source>
</reference>
<evidence type="ECO:0000313" key="1">
    <source>
        <dbReference type="EMBL" id="GAA2176320.1"/>
    </source>
</evidence>
<dbReference type="Proteomes" id="UP001501599">
    <property type="component" value="Unassembled WGS sequence"/>
</dbReference>
<gene>
    <name evidence="1" type="ORF">GCM10009846_29650</name>
</gene>
<name>A0ABP5MNV3_9MICO</name>
<keyword evidence="2" id="KW-1185">Reference proteome</keyword>
<sequence>MAIAGEITTFFEALGAERDDPKVAAALALVGPMELGEPYRQDGATYALDKCADDGTSFTWKDGRLLKIIIAMQQERAAGPYPRPDRLVEGVLPASSRAQVTAALGAPDRERSTGDTWNVGSHYLAVSFAGDHVRRVVAMVSAR</sequence>
<accession>A0ABP5MNV3</accession>
<evidence type="ECO:0000313" key="2">
    <source>
        <dbReference type="Proteomes" id="UP001501599"/>
    </source>
</evidence>
<dbReference type="EMBL" id="BAAAQT010000008">
    <property type="protein sequence ID" value="GAA2176320.1"/>
    <property type="molecule type" value="Genomic_DNA"/>
</dbReference>
<organism evidence="1 2">
    <name type="scientific">Agrococcus versicolor</name>
    <dbReference type="NCBI Taxonomy" id="501482"/>
    <lineage>
        <taxon>Bacteria</taxon>
        <taxon>Bacillati</taxon>
        <taxon>Actinomycetota</taxon>
        <taxon>Actinomycetes</taxon>
        <taxon>Micrococcales</taxon>
        <taxon>Microbacteriaceae</taxon>
        <taxon>Agrococcus</taxon>
    </lineage>
</organism>
<protein>
    <submittedName>
        <fullName evidence="1">Uncharacterized protein</fullName>
    </submittedName>
</protein>